<keyword evidence="3" id="KW-0813">Transport</keyword>
<evidence type="ECO:0000256" key="11">
    <source>
        <dbReference type="SAM" id="SignalP"/>
    </source>
</evidence>
<dbReference type="PANTHER" id="PTHR34501">
    <property type="entry name" value="PROTEIN YDDL-RELATED"/>
    <property type="match status" value="1"/>
</dbReference>
<evidence type="ECO:0000256" key="7">
    <source>
        <dbReference type="ARBA" id="ARBA00023065"/>
    </source>
</evidence>
<protein>
    <submittedName>
        <fullName evidence="13">Outer membrane protein (Porin)</fullName>
    </submittedName>
</protein>
<keyword evidence="4" id="KW-1134">Transmembrane beta strand</keyword>
<dbReference type="AlphaFoldDB" id="A0A1I4PGI1"/>
<dbReference type="GO" id="GO:0046930">
    <property type="term" value="C:pore complex"/>
    <property type="evidence" value="ECO:0007669"/>
    <property type="project" value="UniProtKB-KW"/>
</dbReference>
<evidence type="ECO:0000256" key="6">
    <source>
        <dbReference type="ARBA" id="ARBA00022729"/>
    </source>
</evidence>
<dbReference type="Proteomes" id="UP000198519">
    <property type="component" value="Unassembled WGS sequence"/>
</dbReference>
<dbReference type="GO" id="GO:0015288">
    <property type="term" value="F:porin activity"/>
    <property type="evidence" value="ECO:0007669"/>
    <property type="project" value="UniProtKB-KW"/>
</dbReference>
<dbReference type="InterPro" id="IPR050298">
    <property type="entry name" value="Gram-neg_bact_OMP"/>
</dbReference>
<dbReference type="InterPro" id="IPR033900">
    <property type="entry name" value="Gram_neg_porin_domain"/>
</dbReference>
<evidence type="ECO:0000313" key="13">
    <source>
        <dbReference type="EMBL" id="SFM26828.1"/>
    </source>
</evidence>
<dbReference type="STRING" id="488535.SAMN04487963_2003"/>
<dbReference type="Gene3D" id="2.40.160.10">
    <property type="entry name" value="Porin"/>
    <property type="match status" value="1"/>
</dbReference>
<evidence type="ECO:0000256" key="3">
    <source>
        <dbReference type="ARBA" id="ARBA00022448"/>
    </source>
</evidence>
<dbReference type="InterPro" id="IPR023614">
    <property type="entry name" value="Porin_dom_sf"/>
</dbReference>
<dbReference type="GO" id="GO:0006811">
    <property type="term" value="P:monoatomic ion transport"/>
    <property type="evidence" value="ECO:0007669"/>
    <property type="project" value="UniProtKB-KW"/>
</dbReference>
<dbReference type="EMBL" id="FOUE01000002">
    <property type="protein sequence ID" value="SFM26828.1"/>
    <property type="molecule type" value="Genomic_DNA"/>
</dbReference>
<keyword evidence="5" id="KW-0812">Transmembrane</keyword>
<keyword evidence="6 11" id="KW-0732">Signal</keyword>
<proteinExistence type="predicted"/>
<evidence type="ECO:0000256" key="1">
    <source>
        <dbReference type="ARBA" id="ARBA00004571"/>
    </source>
</evidence>
<dbReference type="SUPFAM" id="SSF56935">
    <property type="entry name" value="Porins"/>
    <property type="match status" value="1"/>
</dbReference>
<keyword evidence="10" id="KW-0998">Cell outer membrane</keyword>
<evidence type="ECO:0000256" key="8">
    <source>
        <dbReference type="ARBA" id="ARBA00023114"/>
    </source>
</evidence>
<evidence type="ECO:0000256" key="9">
    <source>
        <dbReference type="ARBA" id="ARBA00023136"/>
    </source>
</evidence>
<accession>A0A1I4PGI1</accession>
<dbReference type="RefSeq" id="WP_175481883.1">
    <property type="nucleotide sequence ID" value="NZ_FOUE01000002.1"/>
</dbReference>
<keyword evidence="9" id="KW-0472">Membrane</keyword>
<reference evidence="14" key="1">
    <citation type="submission" date="2016-10" db="EMBL/GenBank/DDBJ databases">
        <authorList>
            <person name="Varghese N."/>
            <person name="Submissions S."/>
        </authorList>
    </citation>
    <scope>NUCLEOTIDE SEQUENCE [LARGE SCALE GENOMIC DNA]</scope>
    <source>
        <strain evidence="14">CGMCC 1.7061</strain>
    </source>
</reference>
<evidence type="ECO:0000256" key="2">
    <source>
        <dbReference type="ARBA" id="ARBA00011233"/>
    </source>
</evidence>
<dbReference type="PANTHER" id="PTHR34501:SF9">
    <property type="entry name" value="MAJOR OUTER MEMBRANE PROTEIN P.IA"/>
    <property type="match status" value="1"/>
</dbReference>
<keyword evidence="7" id="KW-0406">Ion transport</keyword>
<gene>
    <name evidence="13" type="ORF">SAMN04487963_2003</name>
</gene>
<evidence type="ECO:0000256" key="10">
    <source>
        <dbReference type="ARBA" id="ARBA00023237"/>
    </source>
</evidence>
<evidence type="ECO:0000313" key="14">
    <source>
        <dbReference type="Proteomes" id="UP000198519"/>
    </source>
</evidence>
<name>A0A1I4PGI1_9GAMM</name>
<dbReference type="GO" id="GO:0009279">
    <property type="term" value="C:cell outer membrane"/>
    <property type="evidence" value="ECO:0007669"/>
    <property type="project" value="UniProtKB-SubCell"/>
</dbReference>
<dbReference type="CDD" id="cd00342">
    <property type="entry name" value="gram_neg_porins"/>
    <property type="match status" value="1"/>
</dbReference>
<evidence type="ECO:0000256" key="5">
    <source>
        <dbReference type="ARBA" id="ARBA00022692"/>
    </source>
</evidence>
<feature type="signal peptide" evidence="11">
    <location>
        <begin position="1"/>
        <end position="18"/>
    </location>
</feature>
<dbReference type="Pfam" id="PF13609">
    <property type="entry name" value="Porin_4"/>
    <property type="match status" value="1"/>
</dbReference>
<comment type="subunit">
    <text evidence="2">Homotrimer.</text>
</comment>
<evidence type="ECO:0000256" key="4">
    <source>
        <dbReference type="ARBA" id="ARBA00022452"/>
    </source>
</evidence>
<evidence type="ECO:0000259" key="12">
    <source>
        <dbReference type="Pfam" id="PF13609"/>
    </source>
</evidence>
<feature type="domain" description="Porin" evidence="12">
    <location>
        <begin position="15"/>
        <end position="345"/>
    </location>
</feature>
<comment type="subcellular location">
    <subcellularLocation>
        <location evidence="1">Cell outer membrane</location>
        <topology evidence="1">Multi-pass membrane protein</topology>
    </subcellularLocation>
</comment>
<keyword evidence="14" id="KW-1185">Reference proteome</keyword>
<sequence length="377" mass="40570">MRKIICFISFFITTGASAEPYLSYSSENLTLNGLIIIDGGYTYADDIAGDSETDFQSGMQSPNLIGIGGSYMYGENYGVVFKLQNQFGLEDGKTIGDGLFSREAWLGVQAPYGTITAGKQYEFMFESLAQKRWGRNLPMVSLHQMQQGPFDNLLIPGGYPPGVPTVLHLDFNRVSGAFRVEDSLKYTTPEINGFSAGVLYGGDGVDYAGEGGDRTDSETFSSGVNYGAGPVKFAAAYTRSNNFLGLGSDIANIGAGLAYDIGAHTLDFMYTKTENRTLGGEIDVYALGSFVSLGDKLSGYLNYQLMDGNDALLNRKAHQIGATLLYHASQHVDLYGTVVYQDTDGDDETNARIAAVSAASGDESQSIARVGVRLTLF</sequence>
<organism evidence="13 14">
    <name type="scientific">Marinobacter zhejiangensis</name>
    <dbReference type="NCBI Taxonomy" id="488535"/>
    <lineage>
        <taxon>Bacteria</taxon>
        <taxon>Pseudomonadati</taxon>
        <taxon>Pseudomonadota</taxon>
        <taxon>Gammaproteobacteria</taxon>
        <taxon>Pseudomonadales</taxon>
        <taxon>Marinobacteraceae</taxon>
        <taxon>Marinobacter</taxon>
    </lineage>
</organism>
<feature type="chain" id="PRO_5011476187" evidence="11">
    <location>
        <begin position="19"/>
        <end position="377"/>
    </location>
</feature>
<keyword evidence="8" id="KW-0626">Porin</keyword>